<evidence type="ECO:0000313" key="2">
    <source>
        <dbReference type="EMBL" id="RDH46050.1"/>
    </source>
</evidence>
<dbReference type="SMART" id="SM00327">
    <property type="entry name" value="VWA"/>
    <property type="match status" value="1"/>
</dbReference>
<dbReference type="PROSITE" id="PS50234">
    <property type="entry name" value="VWFA"/>
    <property type="match status" value="1"/>
</dbReference>
<dbReference type="EMBL" id="NDXW01000001">
    <property type="protein sequence ID" value="RDH46050.1"/>
    <property type="molecule type" value="Genomic_DNA"/>
</dbReference>
<dbReference type="SUPFAM" id="SSF53300">
    <property type="entry name" value="vWA-like"/>
    <property type="match status" value="1"/>
</dbReference>
<dbReference type="Gene3D" id="3.40.50.410">
    <property type="entry name" value="von Willebrand factor, type A domain"/>
    <property type="match status" value="1"/>
</dbReference>
<accession>A0A4P9VVZ1</accession>
<dbReference type="AlphaFoldDB" id="A0A4P9VVZ1"/>
<proteinExistence type="predicted"/>
<keyword evidence="3" id="KW-1185">Reference proteome</keyword>
<protein>
    <submittedName>
        <fullName evidence="2">VWA domain-containing protein</fullName>
    </submittedName>
</protein>
<comment type="caution">
    <text evidence="2">The sequence shown here is derived from an EMBL/GenBank/DDBJ whole genome shotgun (WGS) entry which is preliminary data.</text>
</comment>
<dbReference type="PROSITE" id="PS51257">
    <property type="entry name" value="PROKAR_LIPOPROTEIN"/>
    <property type="match status" value="1"/>
</dbReference>
<dbReference type="InterPro" id="IPR036465">
    <property type="entry name" value="vWFA_dom_sf"/>
</dbReference>
<dbReference type="InterPro" id="IPR002035">
    <property type="entry name" value="VWF_A"/>
</dbReference>
<evidence type="ECO:0000259" key="1">
    <source>
        <dbReference type="PROSITE" id="PS50234"/>
    </source>
</evidence>
<feature type="domain" description="VWFA" evidence="1">
    <location>
        <begin position="85"/>
        <end position="227"/>
    </location>
</feature>
<organism evidence="2 3">
    <name type="scientific">Zooshikella ganghwensis</name>
    <dbReference type="NCBI Taxonomy" id="202772"/>
    <lineage>
        <taxon>Bacteria</taxon>
        <taxon>Pseudomonadati</taxon>
        <taxon>Pseudomonadota</taxon>
        <taxon>Gammaproteobacteria</taxon>
        <taxon>Oceanospirillales</taxon>
        <taxon>Zooshikellaceae</taxon>
        <taxon>Zooshikella</taxon>
    </lineage>
</organism>
<dbReference type="Pfam" id="PF13519">
    <property type="entry name" value="VWA_2"/>
    <property type="match status" value="1"/>
</dbReference>
<dbReference type="CDD" id="cd00198">
    <property type="entry name" value="vWFA"/>
    <property type="match status" value="1"/>
</dbReference>
<dbReference type="RefSeq" id="WP_094788875.1">
    <property type="nucleotide sequence ID" value="NZ_NDXW01000001.1"/>
</dbReference>
<evidence type="ECO:0000313" key="3">
    <source>
        <dbReference type="Proteomes" id="UP000257039"/>
    </source>
</evidence>
<name>A0A4P9VVZ1_9GAMM</name>
<reference evidence="2 3" key="1">
    <citation type="submission" date="2017-04" db="EMBL/GenBank/DDBJ databases">
        <title>Draft genome sequence of Zooshikella ganghwensis VG4 isolated from Red Sea sediments.</title>
        <authorList>
            <person name="Rehman Z."/>
            <person name="Alam I."/>
            <person name="Kamau A."/>
            <person name="Bajic V."/>
            <person name="Leiknes T."/>
        </authorList>
    </citation>
    <scope>NUCLEOTIDE SEQUENCE [LARGE SCALE GENOMIC DNA]</scope>
    <source>
        <strain evidence="2 3">VG4</strain>
    </source>
</reference>
<dbReference type="Proteomes" id="UP000257039">
    <property type="component" value="Unassembled WGS sequence"/>
</dbReference>
<sequence>MDKRLFIILVLSFWLTACEESGTNSTQNSSAANSAAKSSLVNGEDIQSVSSIRDDGRPYNMQPLLNTWPTLPENNPVAEDLLQTNYYVVLDGSGSMAGGDCGGGKLKIYAAMEALEVFAGQIPASANLGLLVFDKNGLSERVTLSSNNKDQFVQAVKSVTVEGGTPLLSAIRTGYQALSQQAKAQLGYGEYHLVIVTDGEANIGEEPESIVGKIGRESPVMIHTIGFCINEAHSLNQPGIIDYKAANDPQSLQRSLEQVLAESEDFTLDTFGE</sequence>
<gene>
    <name evidence="2" type="ORF">B9G39_22780</name>
</gene>